<proteinExistence type="predicted"/>
<evidence type="ECO:0000313" key="1">
    <source>
        <dbReference type="EMBL" id="ABC27148.1"/>
    </source>
</evidence>
<sequence length="196" mass="20742">MERVSGTHSHSRQWLRPSQKLTTLLQAGAFTLATGFVGAAWAASPWTAVGSTGVVDEADAAEVNFSSGVAQISGAAPASSSVTLRYNVTAIADLDNGGVNKRLSARFRDNGSDARVVLSLRQYNYNTGVTTTLLTLDSNTRPANAAYQTHSVSDGCWTTSFDFIQNAYYIEAILSRTSTAGSPGLAILRVEDADLC</sequence>
<dbReference type="OrthoDB" id="6196543at2"/>
<organism evidence="1 2">
    <name type="scientific">Hahella chejuensis (strain KCTC 2396)</name>
    <dbReference type="NCBI Taxonomy" id="349521"/>
    <lineage>
        <taxon>Bacteria</taxon>
        <taxon>Pseudomonadati</taxon>
        <taxon>Pseudomonadota</taxon>
        <taxon>Gammaproteobacteria</taxon>
        <taxon>Oceanospirillales</taxon>
        <taxon>Hahellaceae</taxon>
        <taxon>Hahella</taxon>
    </lineage>
</organism>
<dbReference type="Proteomes" id="UP000000238">
    <property type="component" value="Chromosome"/>
</dbReference>
<evidence type="ECO:0000313" key="2">
    <source>
        <dbReference type="Proteomes" id="UP000000238"/>
    </source>
</evidence>
<reference evidence="1 2" key="1">
    <citation type="journal article" date="2005" name="Nucleic Acids Res.">
        <title>Genomic blueprint of Hahella chejuensis, a marine microbe producing an algicidal agent.</title>
        <authorList>
            <person name="Jeong H."/>
            <person name="Yim J.H."/>
            <person name="Lee C."/>
            <person name="Choi S.-H."/>
            <person name="Park Y.K."/>
            <person name="Yoon S.H."/>
            <person name="Hur C.-G."/>
            <person name="Kang H.-Y."/>
            <person name="Kim D."/>
            <person name="Lee H.H."/>
            <person name="Park K.H."/>
            <person name="Park S.-H."/>
            <person name="Park H.-S."/>
            <person name="Lee H.K."/>
            <person name="Oh T.K."/>
            <person name="Kim J.F."/>
        </authorList>
    </citation>
    <scope>NUCLEOTIDE SEQUENCE [LARGE SCALE GENOMIC DNA]</scope>
    <source>
        <strain evidence="1 2">KCTC 2396</strain>
    </source>
</reference>
<accession>Q2SQC6</accession>
<name>Q2SQC6_HAHCH</name>
<dbReference type="RefSeq" id="WP_011394225.1">
    <property type="nucleotide sequence ID" value="NC_007645.1"/>
</dbReference>
<dbReference type="AlphaFoldDB" id="Q2SQC6"/>
<keyword evidence="2" id="KW-1185">Reference proteome</keyword>
<dbReference type="HOGENOM" id="CLU_119945_0_0_6"/>
<dbReference type="EMBL" id="CP000155">
    <property type="protein sequence ID" value="ABC27148.1"/>
    <property type="molecule type" value="Genomic_DNA"/>
</dbReference>
<gene>
    <name evidence="1" type="ordered locus">HCH_00233</name>
</gene>
<protein>
    <submittedName>
        <fullName evidence="1">Uncharacterized protein</fullName>
    </submittedName>
</protein>
<dbReference type="eggNOG" id="ENOG50331C9">
    <property type="taxonomic scope" value="Bacteria"/>
</dbReference>
<dbReference type="KEGG" id="hch:HCH_00233"/>